<dbReference type="RefSeq" id="WP_378555493.1">
    <property type="nucleotide sequence ID" value="NZ_JBHSDL010000002.1"/>
</dbReference>
<proteinExistence type="predicted"/>
<keyword evidence="3" id="KW-1185">Reference proteome</keyword>
<dbReference type="InterPro" id="IPR036291">
    <property type="entry name" value="NAD(P)-bd_dom_sf"/>
</dbReference>
<protein>
    <submittedName>
        <fullName evidence="2">SDR family oxidoreductase</fullName>
    </submittedName>
</protein>
<dbReference type="PANTHER" id="PTHR43162:SF1">
    <property type="entry name" value="PRESTALK A DIFFERENTIATION PROTEIN A"/>
    <property type="match status" value="1"/>
</dbReference>
<evidence type="ECO:0000259" key="1">
    <source>
        <dbReference type="Pfam" id="PF13460"/>
    </source>
</evidence>
<evidence type="ECO:0000313" key="3">
    <source>
        <dbReference type="Proteomes" id="UP001595844"/>
    </source>
</evidence>
<dbReference type="EMBL" id="JBHSDL010000002">
    <property type="protein sequence ID" value="MFC4372978.1"/>
    <property type="molecule type" value="Genomic_DNA"/>
</dbReference>
<reference evidence="3" key="1">
    <citation type="journal article" date="2019" name="Int. J. Syst. Evol. Microbiol.">
        <title>The Global Catalogue of Microorganisms (GCM) 10K type strain sequencing project: providing services to taxonomists for standard genome sequencing and annotation.</title>
        <authorList>
            <consortium name="The Broad Institute Genomics Platform"/>
            <consortium name="The Broad Institute Genome Sequencing Center for Infectious Disease"/>
            <person name="Wu L."/>
            <person name="Ma J."/>
        </authorList>
    </citation>
    <scope>NUCLEOTIDE SEQUENCE [LARGE SCALE GENOMIC DNA]</scope>
    <source>
        <strain evidence="3">IBRC-M 10490</strain>
    </source>
</reference>
<dbReference type="Pfam" id="PF13460">
    <property type="entry name" value="NAD_binding_10"/>
    <property type="match status" value="1"/>
</dbReference>
<dbReference type="Gene3D" id="3.90.25.10">
    <property type="entry name" value="UDP-galactose 4-epimerase, domain 1"/>
    <property type="match status" value="1"/>
</dbReference>
<feature type="domain" description="NAD(P)-binding" evidence="1">
    <location>
        <begin position="7"/>
        <end position="100"/>
    </location>
</feature>
<organism evidence="2 3">
    <name type="scientific">Nocardia halotolerans</name>
    <dbReference type="NCBI Taxonomy" id="1755878"/>
    <lineage>
        <taxon>Bacteria</taxon>
        <taxon>Bacillati</taxon>
        <taxon>Actinomycetota</taxon>
        <taxon>Actinomycetes</taxon>
        <taxon>Mycobacteriales</taxon>
        <taxon>Nocardiaceae</taxon>
        <taxon>Nocardia</taxon>
    </lineage>
</organism>
<dbReference type="InterPro" id="IPR016040">
    <property type="entry name" value="NAD(P)-bd_dom"/>
</dbReference>
<comment type="caution">
    <text evidence="2">The sequence shown here is derived from an EMBL/GenBank/DDBJ whole genome shotgun (WGS) entry which is preliminary data.</text>
</comment>
<dbReference type="InterPro" id="IPR051604">
    <property type="entry name" value="Ergot_Alk_Oxidoreductase"/>
</dbReference>
<dbReference type="SUPFAM" id="SSF51735">
    <property type="entry name" value="NAD(P)-binding Rossmann-fold domains"/>
    <property type="match status" value="1"/>
</dbReference>
<gene>
    <name evidence="2" type="ORF">ACFO5K_02590</name>
</gene>
<name>A0ABV8VE50_9NOCA</name>
<sequence>MEILVCGATGHIGRHLVEQLLDDGHQVRALSRDPHAAKLPPGALGVRGDLTDVATLEAAFSGVDAVHLITFGGDDGADLTNGRDIVGLAQRCGIGRATVLGGWSTTSVEAALRRSDLAWTRLEPVEIMYNTFDWLDEIEQHRTVSSLADWPSAMVHEADIAAVARCALTQHGHAGKSYRLTGPEALTPAQRTQLLAAAIGEPLTHRQLTEAQERTRLAGHGFGDDYVEFGLRLAKHPPAAAAAVLDTVPKVTGHAARTFGRWATEHAHLFT</sequence>
<evidence type="ECO:0000313" key="2">
    <source>
        <dbReference type="EMBL" id="MFC4372978.1"/>
    </source>
</evidence>
<dbReference type="Proteomes" id="UP001595844">
    <property type="component" value="Unassembled WGS sequence"/>
</dbReference>
<accession>A0ABV8VE50</accession>
<dbReference type="Gene3D" id="3.40.50.720">
    <property type="entry name" value="NAD(P)-binding Rossmann-like Domain"/>
    <property type="match status" value="1"/>
</dbReference>
<dbReference type="PANTHER" id="PTHR43162">
    <property type="match status" value="1"/>
</dbReference>